<sequence>MGHPNRSALTLPPGLRIGLSGIPEAGLGVWNEASDLPVGLCFGPFEGQITQDEEASESGYAWVITKGGKCYEYVDGKDKSCSNWMRYVNCARHDEEQNLVAFQYHRQIFYRTCQVIRPGCELLVWYGDEYAQHLGIRHGAKPKQGIHPCPFCTLAFCSKKLLRQHVKRIHPSQNLPGTSARRHRQPEVPCPEDQSELQQQADTENWNDTDEVQGVKRRSHCLLKRVRQKRVSGALLKPPHVQMRKSVEGERMMEEEPSTVQNVHPVDSGKLLVRGGVSRSVTIKDGGCGQDLNHVSQLKRHQKTHSRDRTDVCREPGQGFSEMSGLLTHQGNHSREKPHVCRECGRGFTQKSVLIQHHRTHSGEKPYVCKECGRGFSQRSGLSQHHRTHSGEKPYICKECGRGFSQRSGLTQHHRTHSGEKPYICKECGRGFSKKPNLTRHQSTHTGEKPYVCPECGRCFAVKFNLMTHQRIHSGEKPYVCPECGRCFTVKDNLMTHQRIHSGEKPYVCSECGRGFTQKSHLAKHQTIHSGDKP</sequence>
<dbReference type="EMBL" id="JABVXQ010000022">
    <property type="protein sequence ID" value="KAF6072962.1"/>
    <property type="molecule type" value="Genomic_DNA"/>
</dbReference>
<dbReference type="PROSITE" id="PS50280">
    <property type="entry name" value="SET"/>
    <property type="match status" value="1"/>
</dbReference>
<dbReference type="GO" id="GO:0042800">
    <property type="term" value="F:histone H3K4 methyltransferase activity"/>
    <property type="evidence" value="ECO:0007669"/>
    <property type="project" value="TreeGrafter"/>
</dbReference>
<dbReference type="FunFam" id="3.30.160.60:FF:000155">
    <property type="entry name" value="zinc finger protein 133 isoform X1"/>
    <property type="match status" value="3"/>
</dbReference>
<evidence type="ECO:0000256" key="12">
    <source>
        <dbReference type="ARBA" id="ARBA00023163"/>
    </source>
</evidence>
<dbReference type="InterPro" id="IPR048414">
    <property type="entry name" value="PDRM9-like_Znf-C2H2"/>
</dbReference>
<feature type="domain" description="C2H2-type" evidence="16">
    <location>
        <begin position="311"/>
        <end position="338"/>
    </location>
</feature>
<dbReference type="GO" id="GO:0008270">
    <property type="term" value="F:zinc ion binding"/>
    <property type="evidence" value="ECO:0007669"/>
    <property type="project" value="UniProtKB-KW"/>
</dbReference>
<dbReference type="InterPro" id="IPR013087">
    <property type="entry name" value="Znf_C2H2_type"/>
</dbReference>
<dbReference type="AlphaFoldDB" id="A0A833YEC6"/>
<dbReference type="PROSITE" id="PS00028">
    <property type="entry name" value="ZINC_FINGER_C2H2_1"/>
    <property type="match status" value="8"/>
</dbReference>
<feature type="domain" description="C2H2-type" evidence="16">
    <location>
        <begin position="395"/>
        <end position="422"/>
    </location>
</feature>
<dbReference type="Gene3D" id="3.30.160.60">
    <property type="entry name" value="Classic Zinc Finger"/>
    <property type="match status" value="9"/>
</dbReference>
<evidence type="ECO:0000256" key="8">
    <source>
        <dbReference type="ARBA" id="ARBA00022771"/>
    </source>
</evidence>
<keyword evidence="4" id="KW-0808">Transferase</keyword>
<dbReference type="InterPro" id="IPR044417">
    <property type="entry name" value="PRDM7_9_PR-SET"/>
</dbReference>
<feature type="domain" description="C2H2-type" evidence="16">
    <location>
        <begin position="147"/>
        <end position="175"/>
    </location>
</feature>
<dbReference type="SUPFAM" id="SSF57667">
    <property type="entry name" value="beta-beta-alpha zinc fingers"/>
    <property type="match status" value="5"/>
</dbReference>
<evidence type="ECO:0000256" key="10">
    <source>
        <dbReference type="ARBA" id="ARBA00023015"/>
    </source>
</evidence>
<keyword evidence="3" id="KW-0489">Methyltransferase</keyword>
<proteinExistence type="inferred from homology"/>
<dbReference type="GO" id="GO:0046975">
    <property type="term" value="F:histone H3K36 methyltransferase activity"/>
    <property type="evidence" value="ECO:0007669"/>
    <property type="project" value="TreeGrafter"/>
</dbReference>
<dbReference type="PROSITE" id="PS50157">
    <property type="entry name" value="ZINC_FINGER_C2H2_2"/>
    <property type="match status" value="10"/>
</dbReference>
<keyword evidence="5" id="KW-0949">S-adenosyl-L-methionine</keyword>
<protein>
    <recommendedName>
        <fullName evidence="20">Histone-lysine N-methyltransferase PRDM9-like</fullName>
    </recommendedName>
</protein>
<evidence type="ECO:0000313" key="19">
    <source>
        <dbReference type="Proteomes" id="UP000664940"/>
    </source>
</evidence>
<reference evidence="18 19" key="1">
    <citation type="journal article" date="2020" name="Nature">
        <title>Six reference-quality genomes reveal evolution of bat adaptations.</title>
        <authorList>
            <person name="Jebb D."/>
            <person name="Huang Z."/>
            <person name="Pippel M."/>
            <person name="Hughes G.M."/>
            <person name="Lavrichenko K."/>
            <person name="Devanna P."/>
            <person name="Winkler S."/>
            <person name="Jermiin L.S."/>
            <person name="Skirmuntt E.C."/>
            <person name="Katzourakis A."/>
            <person name="Burkitt-Gray L."/>
            <person name="Ray D.A."/>
            <person name="Sullivan K.A.M."/>
            <person name="Roscito J.G."/>
            <person name="Kirilenko B.M."/>
            <person name="Davalos L.M."/>
            <person name="Corthals A.P."/>
            <person name="Power M.L."/>
            <person name="Jones G."/>
            <person name="Ransome R.D."/>
            <person name="Dechmann D.K.N."/>
            <person name="Locatelli A.G."/>
            <person name="Puechmaille S.J."/>
            <person name="Fedrigo O."/>
            <person name="Jarvis E.D."/>
            <person name="Hiller M."/>
            <person name="Vernes S.C."/>
            <person name="Myers E.W."/>
            <person name="Teeling E.C."/>
        </authorList>
    </citation>
    <scope>NUCLEOTIDE SEQUENCE [LARGE SCALE GENOMIC DNA]</scope>
    <source>
        <strain evidence="18">Bat1K_MPI-CBG_1</strain>
    </source>
</reference>
<evidence type="ECO:0000256" key="15">
    <source>
        <dbReference type="SAM" id="MobiDB-lite"/>
    </source>
</evidence>
<dbReference type="Pfam" id="PF00096">
    <property type="entry name" value="zf-C2H2"/>
    <property type="match status" value="7"/>
</dbReference>
<dbReference type="GO" id="GO:0010845">
    <property type="term" value="P:positive regulation of reciprocal meiotic recombination"/>
    <property type="evidence" value="ECO:0007669"/>
    <property type="project" value="TreeGrafter"/>
</dbReference>
<dbReference type="FunFam" id="3.30.160.60:FF:001344">
    <property type="entry name" value="Zinc finger protein 16 like"/>
    <property type="match status" value="1"/>
</dbReference>
<dbReference type="GO" id="GO:0010468">
    <property type="term" value="P:regulation of gene expression"/>
    <property type="evidence" value="ECO:0007669"/>
    <property type="project" value="TreeGrafter"/>
</dbReference>
<evidence type="ECO:0000256" key="1">
    <source>
        <dbReference type="ARBA" id="ARBA00004123"/>
    </source>
</evidence>
<evidence type="ECO:0000256" key="6">
    <source>
        <dbReference type="ARBA" id="ARBA00022723"/>
    </source>
</evidence>
<organism evidence="18 19">
    <name type="scientific">Phyllostomus discolor</name>
    <name type="common">pale spear-nosed bat</name>
    <dbReference type="NCBI Taxonomy" id="89673"/>
    <lineage>
        <taxon>Eukaryota</taxon>
        <taxon>Metazoa</taxon>
        <taxon>Chordata</taxon>
        <taxon>Craniata</taxon>
        <taxon>Vertebrata</taxon>
        <taxon>Euteleostomi</taxon>
        <taxon>Mammalia</taxon>
        <taxon>Eutheria</taxon>
        <taxon>Laurasiatheria</taxon>
        <taxon>Chiroptera</taxon>
        <taxon>Yangochiroptera</taxon>
        <taxon>Phyllostomidae</taxon>
        <taxon>Phyllostominae</taxon>
        <taxon>Phyllostomus</taxon>
    </lineage>
</organism>
<dbReference type="SMART" id="SM00355">
    <property type="entry name" value="ZnF_C2H2"/>
    <property type="match status" value="9"/>
</dbReference>
<evidence type="ECO:0000259" key="16">
    <source>
        <dbReference type="PROSITE" id="PS50157"/>
    </source>
</evidence>
<feature type="domain" description="C2H2-type" evidence="16">
    <location>
        <begin position="288"/>
        <end position="310"/>
    </location>
</feature>
<feature type="domain" description="SET" evidence="17">
    <location>
        <begin position="13"/>
        <end position="127"/>
    </location>
</feature>
<dbReference type="Proteomes" id="UP000664940">
    <property type="component" value="Unassembled WGS sequence"/>
</dbReference>
<feature type="domain" description="C2H2-type" evidence="16">
    <location>
        <begin position="507"/>
        <end position="534"/>
    </location>
</feature>
<dbReference type="Gene3D" id="2.170.270.10">
    <property type="entry name" value="SET domain"/>
    <property type="match status" value="1"/>
</dbReference>
<evidence type="ECO:0000256" key="3">
    <source>
        <dbReference type="ARBA" id="ARBA00022603"/>
    </source>
</evidence>
<dbReference type="GO" id="GO:0032259">
    <property type="term" value="P:methylation"/>
    <property type="evidence" value="ECO:0007669"/>
    <property type="project" value="UniProtKB-KW"/>
</dbReference>
<feature type="domain" description="C2H2-type" evidence="16">
    <location>
        <begin position="339"/>
        <end position="366"/>
    </location>
</feature>
<dbReference type="GO" id="GO:0010844">
    <property type="term" value="F:recombination hotspot binding"/>
    <property type="evidence" value="ECO:0007669"/>
    <property type="project" value="TreeGrafter"/>
</dbReference>
<dbReference type="CDD" id="cd19193">
    <property type="entry name" value="PR-SET_PRDM7_9"/>
    <property type="match status" value="1"/>
</dbReference>
<comment type="caution">
    <text evidence="18">The sequence shown here is derived from an EMBL/GenBank/DDBJ whole genome shotgun (WGS) entry which is preliminary data.</text>
</comment>
<evidence type="ECO:0000256" key="14">
    <source>
        <dbReference type="PROSITE-ProRule" id="PRU00042"/>
    </source>
</evidence>
<keyword evidence="10" id="KW-0805">Transcription regulation</keyword>
<evidence type="ECO:0008006" key="20">
    <source>
        <dbReference type="Google" id="ProtNLM"/>
    </source>
</evidence>
<gene>
    <name evidence="18" type="ORF">HJG60_015508</name>
</gene>
<feature type="domain" description="C2H2-type" evidence="16">
    <location>
        <begin position="367"/>
        <end position="394"/>
    </location>
</feature>
<keyword evidence="13" id="KW-0539">Nucleus</keyword>
<accession>A0A833YEC6</accession>
<dbReference type="InterPro" id="IPR050331">
    <property type="entry name" value="Zinc_finger"/>
</dbReference>
<evidence type="ECO:0000256" key="2">
    <source>
        <dbReference type="ARBA" id="ARBA00006991"/>
    </source>
</evidence>
<dbReference type="PANTHER" id="PTHR16515:SF10">
    <property type="entry name" value="HISTONE-LYSINE N-METHYLTRANSFERASE PRDM9-RELATED"/>
    <property type="match status" value="1"/>
</dbReference>
<dbReference type="FunFam" id="3.30.160.60:FF:002343">
    <property type="entry name" value="Zinc finger protein 33A"/>
    <property type="match status" value="3"/>
</dbReference>
<evidence type="ECO:0000256" key="4">
    <source>
        <dbReference type="ARBA" id="ARBA00022679"/>
    </source>
</evidence>
<keyword evidence="9" id="KW-0862">Zinc</keyword>
<evidence type="ECO:0000256" key="13">
    <source>
        <dbReference type="ARBA" id="ARBA00023242"/>
    </source>
</evidence>
<dbReference type="GO" id="GO:0005634">
    <property type="term" value="C:nucleus"/>
    <property type="evidence" value="ECO:0007669"/>
    <property type="project" value="UniProtKB-SubCell"/>
</dbReference>
<keyword evidence="11" id="KW-0238">DNA-binding</keyword>
<feature type="domain" description="C2H2-type" evidence="16">
    <location>
        <begin position="479"/>
        <end position="506"/>
    </location>
</feature>
<feature type="domain" description="C2H2-type" evidence="16">
    <location>
        <begin position="451"/>
        <end position="478"/>
    </location>
</feature>
<name>A0A833YEC6_9CHIR</name>
<evidence type="ECO:0000256" key="9">
    <source>
        <dbReference type="ARBA" id="ARBA00022833"/>
    </source>
</evidence>
<comment type="similarity">
    <text evidence="2">Belongs to the krueppel C2H2-type zinc-finger protein family.</text>
</comment>
<feature type="domain" description="C2H2-type" evidence="16">
    <location>
        <begin position="423"/>
        <end position="450"/>
    </location>
</feature>
<dbReference type="InterPro" id="IPR001214">
    <property type="entry name" value="SET_dom"/>
</dbReference>
<dbReference type="InterPro" id="IPR046341">
    <property type="entry name" value="SET_dom_sf"/>
</dbReference>
<keyword evidence="6" id="KW-0479">Metal-binding</keyword>
<evidence type="ECO:0000256" key="7">
    <source>
        <dbReference type="ARBA" id="ARBA00022737"/>
    </source>
</evidence>
<evidence type="ECO:0000256" key="5">
    <source>
        <dbReference type="ARBA" id="ARBA00022691"/>
    </source>
</evidence>
<dbReference type="InterPro" id="IPR036236">
    <property type="entry name" value="Znf_C2H2_sf"/>
</dbReference>
<dbReference type="Pfam" id="PF21225">
    <property type="entry name" value="zf-C2H2_5"/>
    <property type="match status" value="1"/>
</dbReference>
<feature type="region of interest" description="Disordered" evidence="15">
    <location>
        <begin position="169"/>
        <end position="211"/>
    </location>
</feature>
<keyword evidence="7" id="KW-0677">Repeat</keyword>
<dbReference type="Pfam" id="PF21549">
    <property type="entry name" value="PRDM2_PR"/>
    <property type="match status" value="1"/>
</dbReference>
<keyword evidence="8 14" id="KW-0863">Zinc-finger</keyword>
<comment type="subcellular location">
    <subcellularLocation>
        <location evidence="1">Nucleus</location>
    </subcellularLocation>
</comment>
<evidence type="ECO:0000259" key="17">
    <source>
        <dbReference type="PROSITE" id="PS50280"/>
    </source>
</evidence>
<dbReference type="SUPFAM" id="SSF82199">
    <property type="entry name" value="SET domain"/>
    <property type="match status" value="1"/>
</dbReference>
<keyword evidence="12" id="KW-0804">Transcription</keyword>
<evidence type="ECO:0000256" key="11">
    <source>
        <dbReference type="ARBA" id="ARBA00023125"/>
    </source>
</evidence>
<evidence type="ECO:0000313" key="18">
    <source>
        <dbReference type="EMBL" id="KAF6072962.1"/>
    </source>
</evidence>
<dbReference type="PANTHER" id="PTHR16515">
    <property type="entry name" value="PR DOMAIN ZINC FINGER PROTEIN"/>
    <property type="match status" value="1"/>
</dbReference>